<dbReference type="RefSeq" id="WP_119760394.1">
    <property type="nucleotide sequence ID" value="NZ_QYUJ01000005.1"/>
</dbReference>
<dbReference type="OrthoDB" id="332939at2"/>
<sequence>MRFLGWFESVGDYQHRVLIAGNHDRVFEDDALIRGLIPENIHYLNDSGVTVDGLHFWGSPVTPFFCNWAFNRHEDEIGRHWAMIPDDVDVLVTHGPAQGILDRILEEEEVGCPQLLRVVERIQPQLHLFGHIHEGYGTEIYGPTRFVNASICTADYEPKNRPVVIDL</sequence>
<organism evidence="2 3">
    <name type="scientific">Deinococcus cavernae</name>
    <dbReference type="NCBI Taxonomy" id="2320857"/>
    <lineage>
        <taxon>Bacteria</taxon>
        <taxon>Thermotogati</taxon>
        <taxon>Deinococcota</taxon>
        <taxon>Deinococci</taxon>
        <taxon>Deinococcales</taxon>
        <taxon>Deinococcaceae</taxon>
        <taxon>Deinococcus</taxon>
    </lineage>
</organism>
<dbReference type="PANTHER" id="PTHR12905">
    <property type="entry name" value="METALLOPHOSPHOESTERASE"/>
    <property type="match status" value="1"/>
</dbReference>
<dbReference type="Pfam" id="PF00149">
    <property type="entry name" value="Metallophos"/>
    <property type="match status" value="1"/>
</dbReference>
<keyword evidence="3" id="KW-1185">Reference proteome</keyword>
<dbReference type="GO" id="GO:0016787">
    <property type="term" value="F:hydrolase activity"/>
    <property type="evidence" value="ECO:0007669"/>
    <property type="project" value="InterPro"/>
</dbReference>
<protein>
    <submittedName>
        <fullName evidence="2">Metallophosphoesterase</fullName>
    </submittedName>
</protein>
<proteinExistence type="predicted"/>
<dbReference type="AlphaFoldDB" id="A0A418VHH2"/>
<dbReference type="EMBL" id="QYUJ01000005">
    <property type="protein sequence ID" value="RJF75547.1"/>
    <property type="molecule type" value="Genomic_DNA"/>
</dbReference>
<evidence type="ECO:0000313" key="3">
    <source>
        <dbReference type="Proteomes" id="UP000286287"/>
    </source>
</evidence>
<evidence type="ECO:0000313" key="2">
    <source>
        <dbReference type="EMBL" id="RJF75547.1"/>
    </source>
</evidence>
<gene>
    <name evidence="2" type="ORF">D3875_01375</name>
</gene>
<dbReference type="InterPro" id="IPR051693">
    <property type="entry name" value="UPF0046_metallophosphoest"/>
</dbReference>
<dbReference type="InterPro" id="IPR029052">
    <property type="entry name" value="Metallo-depent_PP-like"/>
</dbReference>
<dbReference type="PANTHER" id="PTHR12905:SF0">
    <property type="entry name" value="CALCINEURIN-LIKE PHOSPHOESTERASE DOMAIN-CONTAINING PROTEIN"/>
    <property type="match status" value="1"/>
</dbReference>
<accession>A0A418VHH2</accession>
<evidence type="ECO:0000259" key="1">
    <source>
        <dbReference type="Pfam" id="PF00149"/>
    </source>
</evidence>
<name>A0A418VHH2_9DEIO</name>
<dbReference type="Proteomes" id="UP000286287">
    <property type="component" value="Unassembled WGS sequence"/>
</dbReference>
<dbReference type="Gene3D" id="3.60.21.10">
    <property type="match status" value="1"/>
</dbReference>
<dbReference type="InterPro" id="IPR004843">
    <property type="entry name" value="Calcineurin-like_PHP"/>
</dbReference>
<comment type="caution">
    <text evidence="2">The sequence shown here is derived from an EMBL/GenBank/DDBJ whole genome shotgun (WGS) entry which is preliminary data.</text>
</comment>
<dbReference type="SUPFAM" id="SSF56300">
    <property type="entry name" value="Metallo-dependent phosphatases"/>
    <property type="match status" value="1"/>
</dbReference>
<feature type="domain" description="Calcineurin-like phosphoesterase" evidence="1">
    <location>
        <begin position="3"/>
        <end position="134"/>
    </location>
</feature>
<reference evidence="2 3" key="1">
    <citation type="submission" date="2018-09" db="EMBL/GenBank/DDBJ databases">
        <authorList>
            <person name="Zhu H."/>
        </authorList>
    </citation>
    <scope>NUCLEOTIDE SEQUENCE [LARGE SCALE GENOMIC DNA]</scope>
    <source>
        <strain evidence="2 3">K2S05-167</strain>
    </source>
</reference>